<dbReference type="OrthoDB" id="10339574at2759"/>
<organism evidence="1 2">
    <name type="scientific">Trichomonas vaginalis (strain ATCC PRA-98 / G3)</name>
    <dbReference type="NCBI Taxonomy" id="412133"/>
    <lineage>
        <taxon>Eukaryota</taxon>
        <taxon>Metamonada</taxon>
        <taxon>Parabasalia</taxon>
        <taxon>Trichomonadida</taxon>
        <taxon>Trichomonadidae</taxon>
        <taxon>Trichomonas</taxon>
    </lineage>
</organism>
<reference evidence="1" key="2">
    <citation type="journal article" date="2007" name="Science">
        <title>Draft genome sequence of the sexually transmitted pathogen Trichomonas vaginalis.</title>
        <authorList>
            <person name="Carlton J.M."/>
            <person name="Hirt R.P."/>
            <person name="Silva J.C."/>
            <person name="Delcher A.L."/>
            <person name="Schatz M."/>
            <person name="Zhao Q."/>
            <person name="Wortman J.R."/>
            <person name="Bidwell S.L."/>
            <person name="Alsmark U.C.M."/>
            <person name="Besteiro S."/>
            <person name="Sicheritz-Ponten T."/>
            <person name="Noel C.J."/>
            <person name="Dacks J.B."/>
            <person name="Foster P.G."/>
            <person name="Simillion C."/>
            <person name="Van de Peer Y."/>
            <person name="Miranda-Saavedra D."/>
            <person name="Barton G.J."/>
            <person name="Westrop G.D."/>
            <person name="Mueller S."/>
            <person name="Dessi D."/>
            <person name="Fiori P.L."/>
            <person name="Ren Q."/>
            <person name="Paulsen I."/>
            <person name="Zhang H."/>
            <person name="Bastida-Corcuera F.D."/>
            <person name="Simoes-Barbosa A."/>
            <person name="Brown M.T."/>
            <person name="Hayes R.D."/>
            <person name="Mukherjee M."/>
            <person name="Okumura C.Y."/>
            <person name="Schneider R."/>
            <person name="Smith A.J."/>
            <person name="Vanacova S."/>
            <person name="Villalvazo M."/>
            <person name="Haas B.J."/>
            <person name="Pertea M."/>
            <person name="Feldblyum T.V."/>
            <person name="Utterback T.R."/>
            <person name="Shu C.L."/>
            <person name="Osoegawa K."/>
            <person name="de Jong P.J."/>
            <person name="Hrdy I."/>
            <person name="Horvathova L."/>
            <person name="Zubacova Z."/>
            <person name="Dolezal P."/>
            <person name="Malik S.B."/>
            <person name="Logsdon J.M. Jr."/>
            <person name="Henze K."/>
            <person name="Gupta A."/>
            <person name="Wang C.C."/>
            <person name="Dunne R.L."/>
            <person name="Upcroft J.A."/>
            <person name="Upcroft P."/>
            <person name="White O."/>
            <person name="Salzberg S.L."/>
            <person name="Tang P."/>
            <person name="Chiu C.-H."/>
            <person name="Lee Y.-S."/>
            <person name="Embley T.M."/>
            <person name="Coombs G.H."/>
            <person name="Mottram J.C."/>
            <person name="Tachezy J."/>
            <person name="Fraser-Liggett C.M."/>
            <person name="Johnson P.J."/>
        </authorList>
    </citation>
    <scope>NUCLEOTIDE SEQUENCE [LARGE SCALE GENOMIC DNA]</scope>
    <source>
        <strain evidence="1">G3</strain>
    </source>
</reference>
<dbReference type="Proteomes" id="UP000001542">
    <property type="component" value="Unassembled WGS sequence"/>
</dbReference>
<evidence type="ECO:0000313" key="1">
    <source>
        <dbReference type="EMBL" id="EAY10531.1"/>
    </source>
</evidence>
<dbReference type="EMBL" id="DS113336">
    <property type="protein sequence ID" value="EAY10531.1"/>
    <property type="molecule type" value="Genomic_DNA"/>
</dbReference>
<dbReference type="KEGG" id="tva:4768466"/>
<protein>
    <submittedName>
        <fullName evidence="1">Uncharacterized protein</fullName>
    </submittedName>
</protein>
<proteinExistence type="predicted"/>
<dbReference type="VEuPathDB" id="TrichDB:TVAGG3_0221190"/>
<name>A2E9W9_TRIV3</name>
<dbReference type="InParanoid" id="A2E9W9"/>
<dbReference type="VEuPathDB" id="TrichDB:TVAG_184330"/>
<gene>
    <name evidence="1" type="ORF">TVAG_184330</name>
</gene>
<sequence>MTMMNTTKFVPFPDAFNIDFVLEGTKIAAETLDLYEKPTDKLGTNCIEYPITQKVIILGIVKRTIHLDFYRKRLSIRGNFEGSVFEIRGNLIKNFEIDEKDKFLVRISFTTSQSPQEFWMETAENIKSLFDALTEFVDCCSRKK</sequence>
<dbReference type="AlphaFoldDB" id="A2E9W9"/>
<keyword evidence="2" id="KW-1185">Reference proteome</keyword>
<evidence type="ECO:0000313" key="2">
    <source>
        <dbReference type="Proteomes" id="UP000001542"/>
    </source>
</evidence>
<dbReference type="RefSeq" id="XP_001322754.1">
    <property type="nucleotide sequence ID" value="XM_001322719.1"/>
</dbReference>
<reference evidence="1" key="1">
    <citation type="submission" date="2006-10" db="EMBL/GenBank/DDBJ databases">
        <authorList>
            <person name="Amadeo P."/>
            <person name="Zhao Q."/>
            <person name="Wortman J."/>
            <person name="Fraser-Liggett C."/>
            <person name="Carlton J."/>
        </authorList>
    </citation>
    <scope>NUCLEOTIDE SEQUENCE</scope>
    <source>
        <strain evidence="1">G3</strain>
    </source>
</reference>
<accession>A2E9W9</accession>